<keyword evidence="5 9" id="KW-0862">Zinc</keyword>
<reference evidence="12 13" key="1">
    <citation type="journal article" date="2015" name="Nature">
        <title>rRNA introns, odd ribosomes, and small enigmatic genomes across a large radiation of phyla.</title>
        <authorList>
            <person name="Brown C.T."/>
            <person name="Hug L.A."/>
            <person name="Thomas B.C."/>
            <person name="Sharon I."/>
            <person name="Castelle C.J."/>
            <person name="Singh A."/>
            <person name="Wilkins M.J."/>
            <person name="Williams K.H."/>
            <person name="Banfield J.F."/>
        </authorList>
    </citation>
    <scope>NUCLEOTIDE SEQUENCE [LARGE SCALE GENOMIC DNA]</scope>
</reference>
<dbReference type="PANTHER" id="PTHR10890:SF3">
    <property type="entry name" value="CYSTEINE--TRNA LIGASE, CYTOPLASMIC"/>
    <property type="match status" value="1"/>
</dbReference>
<feature type="binding site" evidence="9">
    <location>
        <position position="262"/>
    </location>
    <ligand>
        <name>ATP</name>
        <dbReference type="ChEBI" id="CHEBI:30616"/>
    </ligand>
</feature>
<accession>A0A0G1WR90</accession>
<keyword evidence="9" id="KW-0963">Cytoplasm</keyword>
<dbReference type="SUPFAM" id="SSF47323">
    <property type="entry name" value="Anticodon-binding domain of a subclass of class I aminoacyl-tRNA synthetases"/>
    <property type="match status" value="1"/>
</dbReference>
<proteinExistence type="inferred from homology"/>
<evidence type="ECO:0000256" key="5">
    <source>
        <dbReference type="ARBA" id="ARBA00022833"/>
    </source>
</evidence>
<dbReference type="AlphaFoldDB" id="A0A0G1WR90"/>
<dbReference type="PATRIC" id="fig|1618608.3.peg.256"/>
<dbReference type="InterPro" id="IPR056411">
    <property type="entry name" value="CysS_C"/>
</dbReference>
<dbReference type="GO" id="GO:0005829">
    <property type="term" value="C:cytosol"/>
    <property type="evidence" value="ECO:0007669"/>
    <property type="project" value="TreeGrafter"/>
</dbReference>
<evidence type="ECO:0000256" key="7">
    <source>
        <dbReference type="ARBA" id="ARBA00022917"/>
    </source>
</evidence>
<dbReference type="InterPro" id="IPR015803">
    <property type="entry name" value="Cys-tRNA-ligase"/>
</dbReference>
<feature type="binding site" evidence="9">
    <location>
        <position position="231"/>
    </location>
    <ligand>
        <name>Zn(2+)</name>
        <dbReference type="ChEBI" id="CHEBI:29105"/>
    </ligand>
</feature>
<dbReference type="InterPro" id="IPR032678">
    <property type="entry name" value="tRNA-synt_1_cat_dom"/>
</dbReference>
<dbReference type="Pfam" id="PF23493">
    <property type="entry name" value="CysS_C"/>
    <property type="match status" value="1"/>
</dbReference>
<comment type="subunit">
    <text evidence="1 9">Monomer.</text>
</comment>
<sequence>MPLRLFNMLTRKKEVFKPARGKTARFYACGPTVYDYVHIGNLRTFIFEDVLHRALALNGYKVKMVMNITDIDDKTIRGAKKAGKALKEFTDFYAKEFFKDIKKLNILPAAKYPRATRHFGEMKKIIRILLKKKYAYETGDGIYFDISRFKKYGRLSGLKKRELKIGARIQADEYSKDEPSDFALWKKKGPPAGGRPGWHLECSAMSIKYLGLPIDVHAGGVDLIFPHHENEIAQSEAAFGKKFARFFVEGEHLKVEGKKMSKSLGNLLTFRDLERKGFDPLDFRYLTLTAHYRSPLSFSWKSLEAAQRARRNLMSRSNADGRGLEKFQDKFLSRLNDDLDTPGALALLHQTSGRGPLLFSDLVFGLGLAHPPRAPKIPAEIKKLLGRREEARAKKNWSGADKIREEIRKLGFSIEDSPAGPKVKHTLS</sequence>
<keyword evidence="3 9" id="KW-0479">Metal-binding</keyword>
<evidence type="ECO:0000313" key="13">
    <source>
        <dbReference type="Proteomes" id="UP000034201"/>
    </source>
</evidence>
<feature type="short sequence motif" description="'HIGH' region" evidence="9">
    <location>
        <begin position="31"/>
        <end position="41"/>
    </location>
</feature>
<comment type="caution">
    <text evidence="12">The sequence shown here is derived from an EMBL/GenBank/DDBJ whole genome shotgun (WGS) entry which is preliminary data.</text>
</comment>
<dbReference type="Gene3D" id="3.40.50.620">
    <property type="entry name" value="HUPs"/>
    <property type="match status" value="1"/>
</dbReference>
<evidence type="ECO:0000256" key="9">
    <source>
        <dbReference type="HAMAP-Rule" id="MF_00041"/>
    </source>
</evidence>
<evidence type="ECO:0000259" key="10">
    <source>
        <dbReference type="Pfam" id="PF01406"/>
    </source>
</evidence>
<feature type="binding site" evidence="9">
    <location>
        <position position="202"/>
    </location>
    <ligand>
        <name>Zn(2+)</name>
        <dbReference type="ChEBI" id="CHEBI:29105"/>
    </ligand>
</feature>
<dbReference type="GO" id="GO:0006423">
    <property type="term" value="P:cysteinyl-tRNA aminoacylation"/>
    <property type="evidence" value="ECO:0007669"/>
    <property type="project" value="UniProtKB-UniRule"/>
</dbReference>
<gene>
    <name evidence="9 12" type="primary">cysS</name>
    <name evidence="12" type="ORF">UY61_C0015G0010</name>
</gene>
<keyword evidence="7 9" id="KW-0648">Protein biosynthesis</keyword>
<organism evidence="12 13">
    <name type="scientific">Candidatus Adlerbacteria bacterium GW2011_GWC1_50_9</name>
    <dbReference type="NCBI Taxonomy" id="1618608"/>
    <lineage>
        <taxon>Bacteria</taxon>
        <taxon>Candidatus Adleribacteriota</taxon>
    </lineage>
</organism>
<comment type="catalytic activity">
    <reaction evidence="9">
        <text>tRNA(Cys) + L-cysteine + ATP = L-cysteinyl-tRNA(Cys) + AMP + diphosphate</text>
        <dbReference type="Rhea" id="RHEA:17773"/>
        <dbReference type="Rhea" id="RHEA-COMP:9661"/>
        <dbReference type="Rhea" id="RHEA-COMP:9679"/>
        <dbReference type="ChEBI" id="CHEBI:30616"/>
        <dbReference type="ChEBI" id="CHEBI:33019"/>
        <dbReference type="ChEBI" id="CHEBI:35235"/>
        <dbReference type="ChEBI" id="CHEBI:78442"/>
        <dbReference type="ChEBI" id="CHEBI:78517"/>
        <dbReference type="ChEBI" id="CHEBI:456215"/>
        <dbReference type="EC" id="6.1.1.16"/>
    </reaction>
</comment>
<dbReference type="InterPro" id="IPR014729">
    <property type="entry name" value="Rossmann-like_a/b/a_fold"/>
</dbReference>
<dbReference type="GO" id="GO:0008270">
    <property type="term" value="F:zinc ion binding"/>
    <property type="evidence" value="ECO:0007669"/>
    <property type="project" value="UniProtKB-UniRule"/>
</dbReference>
<name>A0A0G1WR90_9BACT</name>
<feature type="short sequence motif" description="'KMSKS' region" evidence="9">
    <location>
        <begin position="259"/>
        <end position="263"/>
    </location>
</feature>
<evidence type="ECO:0000256" key="2">
    <source>
        <dbReference type="ARBA" id="ARBA00022598"/>
    </source>
</evidence>
<feature type="binding site" evidence="9">
    <location>
        <position position="227"/>
    </location>
    <ligand>
        <name>Zn(2+)</name>
        <dbReference type="ChEBI" id="CHEBI:29105"/>
    </ligand>
</feature>
<evidence type="ECO:0000256" key="6">
    <source>
        <dbReference type="ARBA" id="ARBA00022840"/>
    </source>
</evidence>
<dbReference type="Gene3D" id="1.20.120.640">
    <property type="entry name" value="Anticodon-binding domain of a subclass of class I aminoacyl-tRNA synthetases"/>
    <property type="match status" value="1"/>
</dbReference>
<evidence type="ECO:0000256" key="3">
    <source>
        <dbReference type="ARBA" id="ARBA00022723"/>
    </source>
</evidence>
<evidence type="ECO:0000259" key="11">
    <source>
        <dbReference type="Pfam" id="PF23493"/>
    </source>
</evidence>
<dbReference type="CDD" id="cd00672">
    <property type="entry name" value="CysRS_core"/>
    <property type="match status" value="1"/>
</dbReference>
<keyword evidence="8 9" id="KW-0030">Aminoacyl-tRNA synthetase</keyword>
<dbReference type="InterPro" id="IPR009080">
    <property type="entry name" value="tRNAsynth_Ia_anticodon-bd"/>
</dbReference>
<dbReference type="GO" id="GO:0005524">
    <property type="term" value="F:ATP binding"/>
    <property type="evidence" value="ECO:0007669"/>
    <property type="project" value="UniProtKB-UniRule"/>
</dbReference>
<evidence type="ECO:0000256" key="8">
    <source>
        <dbReference type="ARBA" id="ARBA00023146"/>
    </source>
</evidence>
<evidence type="ECO:0000256" key="1">
    <source>
        <dbReference type="ARBA" id="ARBA00011245"/>
    </source>
</evidence>
<keyword evidence="6 9" id="KW-0067">ATP-binding</keyword>
<protein>
    <recommendedName>
        <fullName evidence="9">Cysteine--tRNA ligase</fullName>
        <ecNumber evidence="9">6.1.1.16</ecNumber>
    </recommendedName>
    <alternativeName>
        <fullName evidence="9">Cysteinyl-tRNA synthetase</fullName>
        <shortName evidence="9">CysRS</shortName>
    </alternativeName>
</protein>
<feature type="domain" description="tRNA synthetases class I catalytic" evidence="10">
    <location>
        <begin position="16"/>
        <end position="307"/>
    </location>
</feature>
<dbReference type="InterPro" id="IPR024909">
    <property type="entry name" value="Cys-tRNA/MSH_ligase"/>
</dbReference>
<dbReference type="EC" id="6.1.1.16" evidence="9"/>
<comment type="cofactor">
    <cofactor evidence="9">
        <name>Zn(2+)</name>
        <dbReference type="ChEBI" id="CHEBI:29105"/>
    </cofactor>
    <text evidence="9">Binds 1 zinc ion per subunit.</text>
</comment>
<dbReference type="PANTHER" id="PTHR10890">
    <property type="entry name" value="CYSTEINYL-TRNA SYNTHETASE"/>
    <property type="match status" value="1"/>
</dbReference>
<dbReference type="SUPFAM" id="SSF52374">
    <property type="entry name" value="Nucleotidylyl transferase"/>
    <property type="match status" value="1"/>
</dbReference>
<comment type="subcellular location">
    <subcellularLocation>
        <location evidence="9">Cytoplasm</location>
    </subcellularLocation>
</comment>
<dbReference type="PRINTS" id="PR00983">
    <property type="entry name" value="TRNASYNTHCYS"/>
</dbReference>
<dbReference type="Proteomes" id="UP000034201">
    <property type="component" value="Unassembled WGS sequence"/>
</dbReference>
<keyword evidence="4 9" id="KW-0547">Nucleotide-binding</keyword>
<dbReference type="EMBL" id="LCQQ01000015">
    <property type="protein sequence ID" value="KKW21085.1"/>
    <property type="molecule type" value="Genomic_DNA"/>
</dbReference>
<comment type="similarity">
    <text evidence="9">Belongs to the class-I aminoacyl-tRNA synthetase family.</text>
</comment>
<dbReference type="HAMAP" id="MF_00041">
    <property type="entry name" value="Cys_tRNA_synth"/>
    <property type="match status" value="1"/>
</dbReference>
<evidence type="ECO:0000256" key="4">
    <source>
        <dbReference type="ARBA" id="ARBA00022741"/>
    </source>
</evidence>
<keyword evidence="2 9" id="KW-0436">Ligase</keyword>
<feature type="domain" description="Cysteinyl-tRNA ligase anticodon binding" evidence="11">
    <location>
        <begin position="375"/>
        <end position="418"/>
    </location>
</feature>
<dbReference type="GO" id="GO:0004817">
    <property type="term" value="F:cysteine-tRNA ligase activity"/>
    <property type="evidence" value="ECO:0007669"/>
    <property type="project" value="UniProtKB-UniRule"/>
</dbReference>
<feature type="binding site" evidence="9">
    <location>
        <position position="29"/>
    </location>
    <ligand>
        <name>Zn(2+)</name>
        <dbReference type="ChEBI" id="CHEBI:29105"/>
    </ligand>
</feature>
<dbReference type="NCBIfam" id="TIGR00435">
    <property type="entry name" value="cysS"/>
    <property type="match status" value="1"/>
</dbReference>
<dbReference type="Pfam" id="PF01406">
    <property type="entry name" value="tRNA-synt_1e"/>
    <property type="match status" value="1"/>
</dbReference>
<evidence type="ECO:0000313" key="12">
    <source>
        <dbReference type="EMBL" id="KKW21085.1"/>
    </source>
</evidence>